<dbReference type="CDD" id="cd00033">
    <property type="entry name" value="CCP"/>
    <property type="match status" value="5"/>
</dbReference>
<feature type="disulfide bond" evidence="5">
    <location>
        <begin position="370"/>
        <end position="397"/>
    </location>
</feature>
<dbReference type="SUPFAM" id="SSF57535">
    <property type="entry name" value="Complement control module/SCR domain"/>
    <property type="match status" value="5"/>
</dbReference>
<organism evidence="9 10">
    <name type="scientific">Limulus polyphemus</name>
    <name type="common">Atlantic horseshoe crab</name>
    <dbReference type="NCBI Taxonomy" id="6850"/>
    <lineage>
        <taxon>Eukaryota</taxon>
        <taxon>Metazoa</taxon>
        <taxon>Ecdysozoa</taxon>
        <taxon>Arthropoda</taxon>
        <taxon>Chelicerata</taxon>
        <taxon>Merostomata</taxon>
        <taxon>Xiphosura</taxon>
        <taxon>Limulidae</taxon>
        <taxon>Limulus</taxon>
    </lineage>
</organism>
<feature type="disulfide bond" evidence="5">
    <location>
        <begin position="429"/>
        <end position="456"/>
    </location>
</feature>
<dbReference type="InterPro" id="IPR035976">
    <property type="entry name" value="Sushi/SCR/CCP_sf"/>
</dbReference>
<reference evidence="10" key="1">
    <citation type="submission" date="2025-08" db="UniProtKB">
        <authorList>
            <consortium name="RefSeq"/>
        </authorList>
    </citation>
    <scope>IDENTIFICATION</scope>
    <source>
        <tissue evidence="10">Muscle</tissue>
    </source>
</reference>
<evidence type="ECO:0000256" key="4">
    <source>
        <dbReference type="ARBA" id="ARBA00023180"/>
    </source>
</evidence>
<evidence type="ECO:0000259" key="8">
    <source>
        <dbReference type="PROSITE" id="PS50923"/>
    </source>
</evidence>
<dbReference type="SUPFAM" id="SSF48726">
    <property type="entry name" value="Immunoglobulin"/>
    <property type="match status" value="1"/>
</dbReference>
<feature type="signal peptide" evidence="6">
    <location>
        <begin position="1"/>
        <end position="26"/>
    </location>
</feature>
<evidence type="ECO:0000259" key="7">
    <source>
        <dbReference type="PROSITE" id="PS50835"/>
    </source>
</evidence>
<feature type="domain" description="Ig-like" evidence="7">
    <location>
        <begin position="182"/>
        <end position="283"/>
    </location>
</feature>
<feature type="domain" description="Sushi" evidence="8">
    <location>
        <begin position="101"/>
        <end position="169"/>
    </location>
</feature>
<dbReference type="InterPro" id="IPR007110">
    <property type="entry name" value="Ig-like_dom"/>
</dbReference>
<evidence type="ECO:0000313" key="9">
    <source>
        <dbReference type="Proteomes" id="UP000694941"/>
    </source>
</evidence>
<feature type="disulfide bond" evidence="5">
    <location>
        <begin position="488"/>
        <end position="515"/>
    </location>
</feature>
<dbReference type="SMART" id="SM00032">
    <property type="entry name" value="CCP"/>
    <property type="match status" value="5"/>
</dbReference>
<evidence type="ECO:0000256" key="1">
    <source>
        <dbReference type="ARBA" id="ARBA00022659"/>
    </source>
</evidence>
<evidence type="ECO:0000256" key="3">
    <source>
        <dbReference type="ARBA" id="ARBA00023157"/>
    </source>
</evidence>
<evidence type="ECO:0000256" key="5">
    <source>
        <dbReference type="PROSITE-ProRule" id="PRU00302"/>
    </source>
</evidence>
<feature type="domain" description="Sushi" evidence="8">
    <location>
        <begin position="400"/>
        <end position="458"/>
    </location>
</feature>
<evidence type="ECO:0000313" key="10">
    <source>
        <dbReference type="RefSeq" id="XP_022239603.1"/>
    </source>
</evidence>
<dbReference type="InterPro" id="IPR050350">
    <property type="entry name" value="Compl-Cell_Adhes-Reg"/>
</dbReference>
<keyword evidence="3 5" id="KW-1015">Disulfide bond</keyword>
<dbReference type="Pfam" id="PF00084">
    <property type="entry name" value="Sushi"/>
    <property type="match status" value="4"/>
</dbReference>
<dbReference type="InterPro" id="IPR000436">
    <property type="entry name" value="Sushi_SCR_CCP_dom"/>
</dbReference>
<feature type="disulfide bond" evidence="5">
    <location>
        <begin position="311"/>
        <end position="338"/>
    </location>
</feature>
<dbReference type="Proteomes" id="UP000694941">
    <property type="component" value="Unplaced"/>
</dbReference>
<name>A0ABM1S7J8_LIMPO</name>
<dbReference type="InterPro" id="IPR036179">
    <property type="entry name" value="Ig-like_dom_sf"/>
</dbReference>
<keyword evidence="1 5" id="KW-0768">Sushi</keyword>
<dbReference type="PANTHER" id="PTHR19325">
    <property type="entry name" value="COMPLEMENT COMPONENT-RELATED SUSHI DOMAIN-CONTAINING"/>
    <property type="match status" value="1"/>
</dbReference>
<keyword evidence="6" id="KW-0732">Signal</keyword>
<evidence type="ECO:0000256" key="2">
    <source>
        <dbReference type="ARBA" id="ARBA00022737"/>
    </source>
</evidence>
<accession>A0ABM1S7J8</accession>
<keyword evidence="4" id="KW-0325">Glycoprotein</keyword>
<gene>
    <name evidence="10" type="primary">LOC106457845</name>
</gene>
<feature type="chain" id="PRO_5046332987" evidence="6">
    <location>
        <begin position="27"/>
        <end position="520"/>
    </location>
</feature>
<protein>
    <submittedName>
        <fullName evidence="10">Locomotion-related protein Hikaru genki-like</fullName>
    </submittedName>
</protein>
<sequence>MRIRDFRKMFLFPVLMCWLSFFNVHAIVAGRCVSPDVVVNGLRIPHGEEMDFSSIQEIHFFGIHRIPEYKRICKIKCVDGAWIGPLCTIEENKNTLQPLFRQCFLRPADAELIITHAGISLTVDQQIKLPHGSILSMRCSELGMYKFVGNRTVQCVNGHWSSTIPHCVPTTLHRNFSDEAPPTITYLVAAGEVGITKQGQLVILPESIVHFDCLFRRNLGNPEWTWTTQQRQYPCGWAISSKERNWKYRLSIVYANIQDTGTFACKTPRGYSNSIDVVVKGVSCPPIQATDHKRLMAIEGTRLHSKARFACLEGYVLRGEEELTCTASEEWSHVPPLCQAIQCPPLAVESRHLVASTRNRTFGTRVNFICTWGYRLVGSSSLRCLKNQRWSDFPPVCEVIVCKPPIPPENGRVLDGGHHLAGDMVTYTCHIGFVLIGSFMAMCNDKGEWSHPTPMCRRSCEYPGQPPNGYVVPIKFQYDIGDFIVVRCNKGFRRLGPKNLRCDRSGLWSSHLPHCRPYDT</sequence>
<feature type="domain" description="Sushi" evidence="8">
    <location>
        <begin position="341"/>
        <end position="399"/>
    </location>
</feature>
<proteinExistence type="predicted"/>
<dbReference type="RefSeq" id="XP_022239603.1">
    <property type="nucleotide sequence ID" value="XM_022383895.1"/>
</dbReference>
<comment type="caution">
    <text evidence="5">Lacks conserved residue(s) required for the propagation of feature annotation.</text>
</comment>
<feature type="domain" description="Sushi" evidence="8">
    <location>
        <begin position="282"/>
        <end position="340"/>
    </location>
</feature>
<dbReference type="PROSITE" id="PS50923">
    <property type="entry name" value="SUSHI"/>
    <property type="match status" value="5"/>
</dbReference>
<dbReference type="PROSITE" id="PS50835">
    <property type="entry name" value="IG_LIKE"/>
    <property type="match status" value="1"/>
</dbReference>
<dbReference type="PANTHER" id="PTHR19325:SF575">
    <property type="entry name" value="LOCOMOTION-RELATED PROTEIN HIKARU GENKI"/>
    <property type="match status" value="1"/>
</dbReference>
<keyword evidence="2" id="KW-0677">Repeat</keyword>
<keyword evidence="9" id="KW-1185">Reference proteome</keyword>
<dbReference type="GeneID" id="106457845"/>
<evidence type="ECO:0000256" key="6">
    <source>
        <dbReference type="SAM" id="SignalP"/>
    </source>
</evidence>
<dbReference type="Gene3D" id="2.10.70.10">
    <property type="entry name" value="Complement Module, domain 1"/>
    <property type="match status" value="5"/>
</dbReference>
<feature type="domain" description="Sushi" evidence="8">
    <location>
        <begin position="459"/>
        <end position="517"/>
    </location>
</feature>